<sequence>MRTLKGLSSISHCRYPIRRISVFQYLSFSLFSATLSLYMTYIDIAYIRKTDWSRKPTYIEICMNVLLVYPVLIKYGGIKCTTSRR</sequence>
<evidence type="ECO:0000313" key="3">
    <source>
        <dbReference type="Proteomes" id="UP001283341"/>
    </source>
</evidence>
<name>A0AAE0MBW2_9PEZI</name>
<evidence type="ECO:0000313" key="2">
    <source>
        <dbReference type="EMBL" id="KAK3325369.1"/>
    </source>
</evidence>
<gene>
    <name evidence="2" type="ORF">B0H66DRAFT_548133</name>
</gene>
<feature type="transmembrane region" description="Helical" evidence="1">
    <location>
        <begin position="20"/>
        <end position="38"/>
    </location>
</feature>
<keyword evidence="1" id="KW-1133">Transmembrane helix</keyword>
<feature type="transmembrane region" description="Helical" evidence="1">
    <location>
        <begin position="58"/>
        <end position="77"/>
    </location>
</feature>
<evidence type="ECO:0000256" key="1">
    <source>
        <dbReference type="SAM" id="Phobius"/>
    </source>
</evidence>
<dbReference type="Proteomes" id="UP001283341">
    <property type="component" value="Unassembled WGS sequence"/>
</dbReference>
<reference evidence="2" key="2">
    <citation type="submission" date="2023-06" db="EMBL/GenBank/DDBJ databases">
        <authorList>
            <consortium name="Lawrence Berkeley National Laboratory"/>
            <person name="Haridas S."/>
            <person name="Hensen N."/>
            <person name="Bonometti L."/>
            <person name="Westerberg I."/>
            <person name="Brannstrom I.O."/>
            <person name="Guillou S."/>
            <person name="Cros-Aarteil S."/>
            <person name="Calhoun S."/>
            <person name="Kuo A."/>
            <person name="Mondo S."/>
            <person name="Pangilinan J."/>
            <person name="Riley R."/>
            <person name="Labutti K."/>
            <person name="Andreopoulos B."/>
            <person name="Lipzen A."/>
            <person name="Chen C."/>
            <person name="Yanf M."/>
            <person name="Daum C."/>
            <person name="Ng V."/>
            <person name="Clum A."/>
            <person name="Steindorff A."/>
            <person name="Ohm R."/>
            <person name="Martin F."/>
            <person name="Silar P."/>
            <person name="Natvig D."/>
            <person name="Lalanne C."/>
            <person name="Gautier V."/>
            <person name="Ament-Velasquez S.L."/>
            <person name="Kruys A."/>
            <person name="Hutchinson M.I."/>
            <person name="Powell A.J."/>
            <person name="Barry K."/>
            <person name="Miller A.N."/>
            <person name="Grigoriev I.V."/>
            <person name="Debuchy R."/>
            <person name="Gladieux P."/>
            <person name="Thoren M.H."/>
            <person name="Johannesson H."/>
        </authorList>
    </citation>
    <scope>NUCLEOTIDE SEQUENCE</scope>
    <source>
        <strain evidence="2">CBS 118394</strain>
    </source>
</reference>
<keyword evidence="1" id="KW-0812">Transmembrane</keyword>
<reference evidence="2" key="1">
    <citation type="journal article" date="2023" name="Mol. Phylogenet. Evol.">
        <title>Genome-scale phylogeny and comparative genomics of the fungal order Sordariales.</title>
        <authorList>
            <person name="Hensen N."/>
            <person name="Bonometti L."/>
            <person name="Westerberg I."/>
            <person name="Brannstrom I.O."/>
            <person name="Guillou S."/>
            <person name="Cros-Aarteil S."/>
            <person name="Calhoun S."/>
            <person name="Haridas S."/>
            <person name="Kuo A."/>
            <person name="Mondo S."/>
            <person name="Pangilinan J."/>
            <person name="Riley R."/>
            <person name="LaButti K."/>
            <person name="Andreopoulos B."/>
            <person name="Lipzen A."/>
            <person name="Chen C."/>
            <person name="Yan M."/>
            <person name="Daum C."/>
            <person name="Ng V."/>
            <person name="Clum A."/>
            <person name="Steindorff A."/>
            <person name="Ohm R.A."/>
            <person name="Martin F."/>
            <person name="Silar P."/>
            <person name="Natvig D.O."/>
            <person name="Lalanne C."/>
            <person name="Gautier V."/>
            <person name="Ament-Velasquez S.L."/>
            <person name="Kruys A."/>
            <person name="Hutchinson M.I."/>
            <person name="Powell A.J."/>
            <person name="Barry K."/>
            <person name="Miller A.N."/>
            <person name="Grigoriev I.V."/>
            <person name="Debuchy R."/>
            <person name="Gladieux P."/>
            <person name="Hiltunen Thoren M."/>
            <person name="Johannesson H."/>
        </authorList>
    </citation>
    <scope>NUCLEOTIDE SEQUENCE</scope>
    <source>
        <strain evidence="2">CBS 118394</strain>
    </source>
</reference>
<organism evidence="2 3">
    <name type="scientific">Apodospora peruviana</name>
    <dbReference type="NCBI Taxonomy" id="516989"/>
    <lineage>
        <taxon>Eukaryota</taxon>
        <taxon>Fungi</taxon>
        <taxon>Dikarya</taxon>
        <taxon>Ascomycota</taxon>
        <taxon>Pezizomycotina</taxon>
        <taxon>Sordariomycetes</taxon>
        <taxon>Sordariomycetidae</taxon>
        <taxon>Sordariales</taxon>
        <taxon>Lasiosphaeriaceae</taxon>
        <taxon>Apodospora</taxon>
    </lineage>
</organism>
<proteinExistence type="predicted"/>
<dbReference type="EMBL" id="JAUEDM010000002">
    <property type="protein sequence ID" value="KAK3325369.1"/>
    <property type="molecule type" value="Genomic_DNA"/>
</dbReference>
<keyword evidence="3" id="KW-1185">Reference proteome</keyword>
<protein>
    <submittedName>
        <fullName evidence="2">Uncharacterized protein</fullName>
    </submittedName>
</protein>
<accession>A0AAE0MBW2</accession>
<comment type="caution">
    <text evidence="2">The sequence shown here is derived from an EMBL/GenBank/DDBJ whole genome shotgun (WGS) entry which is preliminary data.</text>
</comment>
<dbReference type="AlphaFoldDB" id="A0AAE0MBW2"/>
<keyword evidence="1" id="KW-0472">Membrane</keyword>